<dbReference type="SUPFAM" id="SSF75304">
    <property type="entry name" value="Amidase signature (AS) enzymes"/>
    <property type="match status" value="1"/>
</dbReference>
<dbReference type="OrthoDB" id="8872210at2"/>
<evidence type="ECO:0000259" key="1">
    <source>
        <dbReference type="Pfam" id="PF01425"/>
    </source>
</evidence>
<evidence type="ECO:0000313" key="3">
    <source>
        <dbReference type="EMBL" id="PYE27643.1"/>
    </source>
</evidence>
<proteinExistence type="predicted"/>
<sequence length="78" mass="8393">MTRTVEDGALIFDAIAGPDPTDPATSTVPPDDYPSRLNSGVRGLRIGVVPGYFFFHLQADVKRAVEQALTTFEDLGAQ</sequence>
<dbReference type="EC" id="6.3.5.6" evidence="2"/>
<dbReference type="EMBL" id="JACHVZ010000008">
    <property type="protein sequence ID" value="MBB2928957.1"/>
    <property type="molecule type" value="Genomic_DNA"/>
</dbReference>
<dbReference type="Gene3D" id="3.90.1300.10">
    <property type="entry name" value="Amidase signature (AS) domain"/>
    <property type="match status" value="1"/>
</dbReference>
<dbReference type="InterPro" id="IPR023631">
    <property type="entry name" value="Amidase_dom"/>
</dbReference>
<dbReference type="GO" id="GO:0050566">
    <property type="term" value="F:asparaginyl-tRNA synthase (glutamine-hydrolyzing) activity"/>
    <property type="evidence" value="ECO:0007669"/>
    <property type="project" value="UniProtKB-EC"/>
</dbReference>
<comment type="caution">
    <text evidence="3">The sequence shown here is derived from an EMBL/GenBank/DDBJ whole genome shotgun (WGS) entry which is preliminary data.</text>
</comment>
<protein>
    <submittedName>
        <fullName evidence="3">Amidase</fullName>
    </submittedName>
    <submittedName>
        <fullName evidence="2">Aspartyl-tRNA(Asn)/glutamyl-tRNA(Gln) amidotransferase subunit A</fullName>
        <ecNumber evidence="2">6.3.5.6</ecNumber>
        <ecNumber evidence="2">6.3.5.7</ecNumber>
    </submittedName>
</protein>
<dbReference type="Pfam" id="PF01425">
    <property type="entry name" value="Amidase"/>
    <property type="match status" value="1"/>
</dbReference>
<evidence type="ECO:0000313" key="5">
    <source>
        <dbReference type="Proteomes" id="UP000533533"/>
    </source>
</evidence>
<accession>A0A2U1AGL1</accession>
<dbReference type="Proteomes" id="UP000533533">
    <property type="component" value="Unassembled WGS sequence"/>
</dbReference>
<dbReference type="GO" id="GO:0050567">
    <property type="term" value="F:glutaminyl-tRNA synthase (glutamine-hydrolyzing) activity"/>
    <property type="evidence" value="ECO:0007669"/>
    <property type="project" value="UniProtKB-EC"/>
</dbReference>
<evidence type="ECO:0000313" key="2">
    <source>
        <dbReference type="EMBL" id="MBB2928957.1"/>
    </source>
</evidence>
<dbReference type="EMBL" id="QJSQ01000002">
    <property type="protein sequence ID" value="PYE27643.1"/>
    <property type="molecule type" value="Genomic_DNA"/>
</dbReference>
<feature type="domain" description="Amidase" evidence="1">
    <location>
        <begin position="1"/>
        <end position="77"/>
    </location>
</feature>
<dbReference type="InterPro" id="IPR036928">
    <property type="entry name" value="AS_sf"/>
</dbReference>
<dbReference type="EC" id="6.3.5.7" evidence="2"/>
<evidence type="ECO:0000313" key="4">
    <source>
        <dbReference type="Proteomes" id="UP000247772"/>
    </source>
</evidence>
<dbReference type="Proteomes" id="UP000247772">
    <property type="component" value="Unassembled WGS sequence"/>
</dbReference>
<name>A0A2U1AGL1_9BURK</name>
<gene>
    <name evidence="3" type="ORF">C7410_102326</name>
    <name evidence="2" type="ORF">FHX59_003388</name>
</gene>
<keyword evidence="2" id="KW-0436">Ligase</keyword>
<keyword evidence="5" id="KW-1185">Reference proteome</keyword>
<dbReference type="AlphaFoldDB" id="A0A2U1AGL1"/>
<organism evidence="3 4">
    <name type="scientific">Paraburkholderia silvatlantica</name>
    <dbReference type="NCBI Taxonomy" id="321895"/>
    <lineage>
        <taxon>Bacteria</taxon>
        <taxon>Pseudomonadati</taxon>
        <taxon>Pseudomonadota</taxon>
        <taxon>Betaproteobacteria</taxon>
        <taxon>Burkholderiales</taxon>
        <taxon>Burkholderiaceae</taxon>
        <taxon>Paraburkholderia</taxon>
    </lineage>
</organism>
<reference evidence="3 4" key="1">
    <citation type="submission" date="2018-06" db="EMBL/GenBank/DDBJ databases">
        <title>Genomic Encyclopedia of Type Strains, Phase IV (KMG-V): Genome sequencing to study the core and pangenomes of soil and plant-associated prokaryotes.</title>
        <authorList>
            <person name="Whitman W."/>
        </authorList>
    </citation>
    <scope>NUCLEOTIDE SEQUENCE [LARGE SCALE GENOMIC DNA]</scope>
    <source>
        <strain evidence="3 4">SRCL-318</strain>
        <strain evidence="2 5">SRMrh-85</strain>
    </source>
</reference>